<evidence type="ECO:0000313" key="4">
    <source>
        <dbReference type="Proteomes" id="UP000318571"/>
    </source>
</evidence>
<protein>
    <recommendedName>
        <fullName evidence="2">Nucleotide exchange factor Fes1 domain-containing protein</fullName>
    </recommendedName>
</protein>
<dbReference type="InterPro" id="IPR011989">
    <property type="entry name" value="ARM-like"/>
</dbReference>
<dbReference type="InterPro" id="IPR013918">
    <property type="entry name" value="Nucleotide_exch_fac_Fes1"/>
</dbReference>
<organism evidence="3 4">
    <name type="scientific">Tigriopus californicus</name>
    <name type="common">Marine copepod</name>
    <dbReference type="NCBI Taxonomy" id="6832"/>
    <lineage>
        <taxon>Eukaryota</taxon>
        <taxon>Metazoa</taxon>
        <taxon>Ecdysozoa</taxon>
        <taxon>Arthropoda</taxon>
        <taxon>Crustacea</taxon>
        <taxon>Multicrustacea</taxon>
        <taxon>Hexanauplia</taxon>
        <taxon>Copepoda</taxon>
        <taxon>Harpacticoida</taxon>
        <taxon>Harpacticidae</taxon>
        <taxon>Tigriopus</taxon>
    </lineage>
</organism>
<dbReference type="Pfam" id="PF08609">
    <property type="entry name" value="Fes1"/>
    <property type="match status" value="1"/>
</dbReference>
<dbReference type="GO" id="GO:0000774">
    <property type="term" value="F:adenyl-nucleotide exchange factor activity"/>
    <property type="evidence" value="ECO:0007669"/>
    <property type="project" value="TreeGrafter"/>
</dbReference>
<keyword evidence="1" id="KW-0677">Repeat</keyword>
<dbReference type="SUPFAM" id="SSF48371">
    <property type="entry name" value="ARM repeat"/>
    <property type="match status" value="1"/>
</dbReference>
<dbReference type="STRING" id="6832.A0A553NUT4"/>
<dbReference type="OMA" id="QNNEFCQ"/>
<dbReference type="Gene3D" id="1.25.10.10">
    <property type="entry name" value="Leucine-rich Repeat Variant"/>
    <property type="match status" value="1"/>
</dbReference>
<proteinExistence type="predicted"/>
<dbReference type="GO" id="GO:0005783">
    <property type="term" value="C:endoplasmic reticulum"/>
    <property type="evidence" value="ECO:0007669"/>
    <property type="project" value="TreeGrafter"/>
</dbReference>
<sequence length="343" mass="38460">MPVNDEANVPNSRHPKDLKGLLKFCMETTRNEDAPVDIPSTYKQMDPERMKWLEEFLNSASVDVIQQLTLCISTLSEDKVLNPDIQEEDLADQELAFGAAEDWTGQIDMANNFHKLGGFQALEMCMRSPHSLCRQGACHLVGELTQNNTYCQGKVVEEEFLPKLLTILNSDPDGSARVKAMYAISCSIRAFEPAYEAFCGLDGFKQVCVSYDQANEKLKTKLSYFLLAMLRERASFLSTCLALDVPKILVRLMSQDTSPRISSDCETHAQLLKAIVSAHPSTGNDIATQHPNFTEHLRQTVEWAEGKPEFYDYCILALDLIEICGSALTDDEKTQRCNLQAMI</sequence>
<dbReference type="PANTHER" id="PTHR19316">
    <property type="entry name" value="PROTEIN FOLDING REGULATOR"/>
    <property type="match status" value="1"/>
</dbReference>
<dbReference type="OrthoDB" id="10250458at2759"/>
<gene>
    <name evidence="3" type="ORF">TCAL_05618</name>
</gene>
<evidence type="ECO:0000313" key="3">
    <source>
        <dbReference type="EMBL" id="TRY69184.1"/>
    </source>
</evidence>
<dbReference type="PANTHER" id="PTHR19316:SF18">
    <property type="entry name" value="HSP70-BINDING PROTEIN 1"/>
    <property type="match status" value="1"/>
</dbReference>
<reference evidence="3 4" key="1">
    <citation type="journal article" date="2018" name="Nat. Ecol. Evol.">
        <title>Genomic signatures of mitonuclear coevolution across populations of Tigriopus californicus.</title>
        <authorList>
            <person name="Barreto F.S."/>
            <person name="Watson E.T."/>
            <person name="Lima T.G."/>
            <person name="Willett C.S."/>
            <person name="Edmands S."/>
            <person name="Li W."/>
            <person name="Burton R.S."/>
        </authorList>
    </citation>
    <scope>NUCLEOTIDE SEQUENCE [LARGE SCALE GENOMIC DNA]</scope>
    <source>
        <strain evidence="3 4">San Diego</strain>
    </source>
</reference>
<dbReference type="EMBL" id="VCGU01000010">
    <property type="protein sequence ID" value="TRY69184.1"/>
    <property type="molecule type" value="Genomic_DNA"/>
</dbReference>
<dbReference type="AlphaFoldDB" id="A0A553NUT4"/>
<evidence type="ECO:0000259" key="2">
    <source>
        <dbReference type="Pfam" id="PF08609"/>
    </source>
</evidence>
<dbReference type="InterPro" id="IPR050693">
    <property type="entry name" value="Hsp70_NEF-Inhibitors"/>
</dbReference>
<name>A0A553NUT4_TIGCA</name>
<accession>A0A553NUT4</accession>
<comment type="caution">
    <text evidence="3">The sequence shown here is derived from an EMBL/GenBank/DDBJ whole genome shotgun (WGS) entry which is preliminary data.</text>
</comment>
<evidence type="ECO:0000256" key="1">
    <source>
        <dbReference type="ARBA" id="ARBA00022737"/>
    </source>
</evidence>
<dbReference type="InterPro" id="IPR016024">
    <property type="entry name" value="ARM-type_fold"/>
</dbReference>
<keyword evidence="4" id="KW-1185">Reference proteome</keyword>
<dbReference type="Proteomes" id="UP000318571">
    <property type="component" value="Chromosome 1"/>
</dbReference>
<feature type="domain" description="Nucleotide exchange factor Fes1" evidence="2">
    <location>
        <begin position="18"/>
        <end position="112"/>
    </location>
</feature>